<proteinExistence type="predicted"/>
<sequence length="125" mass="14570">MFKDLSSGVKISITRSISTVFEHYMAKIDWEESRFSMEAFVVEWQEYITKHASWYNKVDNDIKGNPLFHEEMASKINETINKILSEEPTQEQMDDIKALEAKLGKEIPFSCRAEARYVIEKANQS</sequence>
<organism evidence="1 2">
    <name type="scientific">Peribacillus saganii</name>
    <dbReference type="NCBI Taxonomy" id="2303992"/>
    <lineage>
        <taxon>Bacteria</taxon>
        <taxon>Bacillati</taxon>
        <taxon>Bacillota</taxon>
        <taxon>Bacilli</taxon>
        <taxon>Bacillales</taxon>
        <taxon>Bacillaceae</taxon>
        <taxon>Peribacillus</taxon>
    </lineage>
</organism>
<accession>A0A372LLH0</accession>
<dbReference type="AlphaFoldDB" id="A0A372LLH0"/>
<gene>
    <name evidence="1" type="ORF">D0469_15860</name>
</gene>
<reference evidence="1 2" key="1">
    <citation type="submission" date="2018-08" db="EMBL/GenBank/DDBJ databases">
        <title>Bacillus chawlae sp. nov., Bacillus glennii sp. nov., and Bacillus saganii sp. nov. Isolated from the Vehicle Assembly Building at Kennedy Space Center where the Viking Spacecraft were Assembled.</title>
        <authorList>
            <person name="Seuylemezian A."/>
            <person name="Vaishampayan P."/>
        </authorList>
    </citation>
    <scope>NUCLEOTIDE SEQUENCE [LARGE SCALE GENOMIC DNA]</scope>
    <source>
        <strain evidence="1 2">V47-23a</strain>
    </source>
</reference>
<dbReference type="Proteomes" id="UP000264541">
    <property type="component" value="Unassembled WGS sequence"/>
</dbReference>
<evidence type="ECO:0000313" key="2">
    <source>
        <dbReference type="Proteomes" id="UP000264541"/>
    </source>
</evidence>
<protein>
    <recommendedName>
        <fullName evidence="3">Group-specific protein</fullName>
    </recommendedName>
</protein>
<comment type="caution">
    <text evidence="1">The sequence shown here is derived from an EMBL/GenBank/DDBJ whole genome shotgun (WGS) entry which is preliminary data.</text>
</comment>
<dbReference type="OrthoDB" id="2737829at2"/>
<evidence type="ECO:0008006" key="3">
    <source>
        <dbReference type="Google" id="ProtNLM"/>
    </source>
</evidence>
<dbReference type="RefSeq" id="WP_117327703.1">
    <property type="nucleotide sequence ID" value="NZ_QVTE01000046.1"/>
</dbReference>
<name>A0A372LLH0_9BACI</name>
<evidence type="ECO:0000313" key="1">
    <source>
        <dbReference type="EMBL" id="RFU67096.1"/>
    </source>
</evidence>
<dbReference type="EMBL" id="QVTE01000046">
    <property type="protein sequence ID" value="RFU67096.1"/>
    <property type="molecule type" value="Genomic_DNA"/>
</dbReference>
<keyword evidence="2" id="KW-1185">Reference proteome</keyword>